<accession>A0AAE9WX08</accession>
<dbReference type="Proteomes" id="UP001218127">
    <property type="component" value="Segment"/>
</dbReference>
<gene>
    <name evidence="1" type="primary">ERS_gp013</name>
</gene>
<reference evidence="2" key="1">
    <citation type="journal article" date="2024" name="Viruses">
        <title>New Genera and Species of Caulobacter and Brevundimonas Bacteriophages Provide Insights into Phage Genome Evolution.</title>
        <authorList>
            <person name="Ely B."/>
            <person name="Hils M."/>
            <person name="Clarke A."/>
            <person name="Albert M."/>
            <person name="Holness N."/>
            <person name="Lenski J."/>
            <person name="Mohammadi T."/>
        </authorList>
    </citation>
    <scope>NUCLEOTIDE SEQUENCE [LARGE SCALE GENOMIC DNA]</scope>
</reference>
<keyword evidence="2" id="KW-1185">Reference proteome</keyword>
<dbReference type="EMBL" id="OQ137560">
    <property type="protein sequence ID" value="WCA46261.1"/>
    <property type="molecule type" value="Genomic_DNA"/>
</dbReference>
<protein>
    <submittedName>
        <fullName evidence="1">Uncharacterized protein</fullName>
    </submittedName>
</protein>
<proteinExistence type="predicted"/>
<organism evidence="1 2">
    <name type="scientific">Caulobacter phage ERS</name>
    <dbReference type="NCBI Taxonomy" id="3020392"/>
    <lineage>
        <taxon>Viruses</taxon>
        <taxon>Duplodnaviria</taxon>
        <taxon>Heunggongvirae</taxon>
        <taxon>Uroviricota</taxon>
        <taxon>Caudoviricetes</taxon>
        <taxon>Autographivirales</taxon>
        <taxon>Autonotataviridae</taxon>
        <taxon>Percyvirus</taxon>
        <taxon>Percyvirus ERS</taxon>
    </lineage>
</organism>
<evidence type="ECO:0000313" key="1">
    <source>
        <dbReference type="EMBL" id="WCA46261.1"/>
    </source>
</evidence>
<sequence>MASSHKTFMTEVSYVARQVIDREKNDTFEACLTYARRRVKQRTDEVEARGYWERDEARCEEVANAIATAALGLLHAYSTYTRSRAWPPTGCVVYPHQQKEVK</sequence>
<evidence type="ECO:0000313" key="2">
    <source>
        <dbReference type="Proteomes" id="UP001218127"/>
    </source>
</evidence>
<name>A0AAE9WX08_9CAUD</name>